<dbReference type="Proteomes" id="UP000182719">
    <property type="component" value="Unassembled WGS sequence"/>
</dbReference>
<evidence type="ECO:0000313" key="2">
    <source>
        <dbReference type="Proteomes" id="UP000182719"/>
    </source>
</evidence>
<organism evidence="1 2">
    <name type="scientific">Stigmatella aurantiaca</name>
    <dbReference type="NCBI Taxonomy" id="41"/>
    <lineage>
        <taxon>Bacteria</taxon>
        <taxon>Pseudomonadati</taxon>
        <taxon>Myxococcota</taxon>
        <taxon>Myxococcia</taxon>
        <taxon>Myxococcales</taxon>
        <taxon>Cystobacterineae</taxon>
        <taxon>Archangiaceae</taxon>
        <taxon>Stigmatella</taxon>
    </lineage>
</organism>
<protein>
    <submittedName>
        <fullName evidence="1">Uncharacterized protein</fullName>
    </submittedName>
</protein>
<gene>
    <name evidence="1" type="ORF">SAMN05444354_10991</name>
</gene>
<reference evidence="2" key="1">
    <citation type="submission" date="2016-10" db="EMBL/GenBank/DDBJ databases">
        <authorList>
            <person name="Varghese N."/>
            <person name="Submissions S."/>
        </authorList>
    </citation>
    <scope>NUCLEOTIDE SEQUENCE [LARGE SCALE GENOMIC DNA]</scope>
    <source>
        <strain evidence="2">DSM 17044</strain>
    </source>
</reference>
<accession>A0A1H7TNJ3</accession>
<sequence length="285" mass="30574">MKPSKKCETRSKTQRMNGQLAYAQYDMDWRKGESWLATAEGQQHGKVTVGEMIRVASPQQAALAGAKSLTTYSVTAALAGKKRSYQAAFLWTGEARKETSQFLALDHITQGVAEAARENLATFEEYIKKPFAEPEPIPLATCRTWSDTQYDSPHVESYNEHISGGPHYSDPDFQAVCSCTNTCQSRCDATGSSLECADGGGLTTTACHKMASAYDADTQIQGDGHVTAATCSVGFGCIMKSCAFCSCGLTVSVQASGATVSFSSPDSPSWSGNLKMTRTCPKCTQ</sequence>
<name>A0A1H7TNJ3_STIAU</name>
<dbReference type="EMBL" id="FOAP01000009">
    <property type="protein sequence ID" value="SEL86135.1"/>
    <property type="molecule type" value="Genomic_DNA"/>
</dbReference>
<dbReference type="AlphaFoldDB" id="A0A1H7TNJ3"/>
<keyword evidence="2" id="KW-1185">Reference proteome</keyword>
<evidence type="ECO:0000313" key="1">
    <source>
        <dbReference type="EMBL" id="SEL86135.1"/>
    </source>
</evidence>
<proteinExistence type="predicted"/>